<accession>A0AA46P3L1</accession>
<dbReference type="InterPro" id="IPR050417">
    <property type="entry name" value="Sugar_Epim/Isomerase"/>
</dbReference>
<evidence type="ECO:0000313" key="6">
    <source>
        <dbReference type="Proteomes" id="UP001163104"/>
    </source>
</evidence>
<dbReference type="SUPFAM" id="SSF51658">
    <property type="entry name" value="Xylose isomerase-like"/>
    <property type="match status" value="1"/>
</dbReference>
<name>A0AA46P3L1_CYTFI</name>
<dbReference type="InterPro" id="IPR013022">
    <property type="entry name" value="Xyl_isomerase-like_TIM-brl"/>
</dbReference>
<dbReference type="FunFam" id="3.20.20.150:FF:000007">
    <property type="entry name" value="Hydroxypyruvate isomerase"/>
    <property type="match status" value="1"/>
</dbReference>
<dbReference type="AlphaFoldDB" id="A0AA46P3L1"/>
<dbReference type="PANTHER" id="PTHR43489">
    <property type="entry name" value="ISOMERASE"/>
    <property type="match status" value="1"/>
</dbReference>
<evidence type="ECO:0000256" key="1">
    <source>
        <dbReference type="ARBA" id="ARBA00023235"/>
    </source>
</evidence>
<organism evidence="5 6">
    <name type="scientific">Cytobacillus firmus</name>
    <name type="common">Bacillus firmus</name>
    <dbReference type="NCBI Taxonomy" id="1399"/>
    <lineage>
        <taxon>Bacteria</taxon>
        <taxon>Bacillati</taxon>
        <taxon>Bacillota</taxon>
        <taxon>Bacilli</taxon>
        <taxon>Bacillales</taxon>
        <taxon>Bacillaceae</taxon>
        <taxon>Cytobacillus</taxon>
    </lineage>
</organism>
<gene>
    <name evidence="5" type="ORF">OD459_03855</name>
</gene>
<evidence type="ECO:0000256" key="2">
    <source>
        <dbReference type="PIRNR" id="PIRNR006241"/>
    </source>
</evidence>
<dbReference type="RefSeq" id="WP_250802230.1">
    <property type="nucleotide sequence ID" value="NZ_CP098323.1"/>
</dbReference>
<evidence type="ECO:0000313" key="5">
    <source>
        <dbReference type="EMBL" id="UYG96176.1"/>
    </source>
</evidence>
<dbReference type="GO" id="GO:0008903">
    <property type="term" value="F:hydroxypyruvate isomerase activity"/>
    <property type="evidence" value="ECO:0007669"/>
    <property type="project" value="TreeGrafter"/>
</dbReference>
<dbReference type="InterPro" id="IPR036237">
    <property type="entry name" value="Xyl_isomerase-like_sf"/>
</dbReference>
<feature type="active site" description="Proton donor/acceptor" evidence="3">
    <location>
        <position position="234"/>
    </location>
</feature>
<dbReference type="Gene3D" id="3.20.20.150">
    <property type="entry name" value="Divalent-metal-dependent TIM barrel enzymes"/>
    <property type="match status" value="1"/>
</dbReference>
<dbReference type="EMBL" id="CP107027">
    <property type="protein sequence ID" value="UYG96176.1"/>
    <property type="molecule type" value="Genomic_DNA"/>
</dbReference>
<dbReference type="Pfam" id="PF01261">
    <property type="entry name" value="AP_endonuc_2"/>
    <property type="match status" value="1"/>
</dbReference>
<evidence type="ECO:0000256" key="3">
    <source>
        <dbReference type="PIRSR" id="PIRSR006241-50"/>
    </source>
</evidence>
<sequence>MNNFSVNLSTVFTEVPFLDRFKKAREAGFDLVECQFPYSNTIEEIRNELEDNDLSLVLINLPPGHWEEGDRGLAADPNRREEFRESVEIGIRYAKGLGVNQIHCMAGIHPSNNQNIFIENLFFAGTAMSEHGINLLIEPINPIDMPGYFLNDIQQAEEIINSVGLPNVKLQFDFYHIERIHGQALSFFQKYAELVSHVQIADSPGRHEPGTGEMNYKEILLYLQKHYKGSIGLEYNPQGRSAESFARLKEVTS</sequence>
<dbReference type="InterPro" id="IPR026040">
    <property type="entry name" value="HyI-like"/>
</dbReference>
<protein>
    <submittedName>
        <fullName evidence="5">TIM barrel protein</fullName>
    </submittedName>
</protein>
<feature type="active site" description="Proton donor/acceptor" evidence="3">
    <location>
        <position position="138"/>
    </location>
</feature>
<dbReference type="GO" id="GO:0046487">
    <property type="term" value="P:glyoxylate metabolic process"/>
    <property type="evidence" value="ECO:0007669"/>
    <property type="project" value="TreeGrafter"/>
</dbReference>
<dbReference type="PANTHER" id="PTHR43489:SF6">
    <property type="entry name" value="HYDROXYPYRUVATE ISOMERASE-RELATED"/>
    <property type="match status" value="1"/>
</dbReference>
<keyword evidence="1 2" id="KW-0413">Isomerase</keyword>
<reference evidence="5" key="1">
    <citation type="submission" date="2022-10" db="EMBL/GenBank/DDBJ databases">
        <title>Mechanism of multi-heavy metal repair in Cytobacillus Firmus M7.</title>
        <authorList>
            <person name="Li X."/>
            <person name="Yu C."/>
        </authorList>
    </citation>
    <scope>NUCLEOTIDE SEQUENCE</scope>
    <source>
        <strain evidence="5">M7</strain>
    </source>
</reference>
<feature type="domain" description="Xylose isomerase-like TIM barrel" evidence="4">
    <location>
        <begin position="21"/>
        <end position="250"/>
    </location>
</feature>
<dbReference type="PIRSF" id="PIRSF006241">
    <property type="entry name" value="HyI"/>
    <property type="match status" value="1"/>
</dbReference>
<proteinExistence type="inferred from homology"/>
<comment type="similarity">
    <text evidence="2">Belongs to the hyi family.</text>
</comment>
<dbReference type="Proteomes" id="UP001163104">
    <property type="component" value="Chromosome"/>
</dbReference>
<evidence type="ECO:0000259" key="4">
    <source>
        <dbReference type="Pfam" id="PF01261"/>
    </source>
</evidence>